<sequence length="274" mass="31401">MKNEDGDDCDDWWWLVHKNIGASFLCIAVFAFLVRGAVSFHPYQVLAIIRSIRTMRLKGHWMEITLNMPAKEWCLVDPPNSNNINLSVGNENIPIKISTQRHNGNRAPQVQFSHDANGLAASILTHFPTKPTILHLGNTLHDHLGMQFFTTQKELIQLKREAKLTGGFYVDPEAKLVFIIRIRGINAMHPKMRKILQLLHLRQALGKFGIICMEDLIHEIMTVGPHFKEANNFLWPFKLKAPLGGLKKRRNHYVEGGDAGNRENYINELIRRMN</sequence>
<accession>A0AA39DQE4</accession>
<proteinExistence type="inferred from homology"/>
<comment type="caution">
    <text evidence="6">The sequence shown here is derived from an EMBL/GenBank/DDBJ whole genome shotgun (WGS) entry which is preliminary data.</text>
</comment>
<evidence type="ECO:0000256" key="1">
    <source>
        <dbReference type="ARBA" id="ARBA00007594"/>
    </source>
</evidence>
<dbReference type="GO" id="GO:0003735">
    <property type="term" value="F:structural constituent of ribosome"/>
    <property type="evidence" value="ECO:0007669"/>
    <property type="project" value="TreeGrafter"/>
</dbReference>
<evidence type="ECO:0000313" key="7">
    <source>
        <dbReference type="Proteomes" id="UP001168098"/>
    </source>
</evidence>
<gene>
    <name evidence="6" type="ORF">PVL29_012117</name>
</gene>
<feature type="transmembrane region" description="Helical" evidence="4">
    <location>
        <begin position="20"/>
        <end position="49"/>
    </location>
</feature>
<dbReference type="Gene3D" id="3.30.1390.20">
    <property type="entry name" value="Ribosomal protein L30, ferredoxin-like fold domain"/>
    <property type="match status" value="1"/>
</dbReference>
<dbReference type="InterPro" id="IPR016082">
    <property type="entry name" value="Ribosomal_uL30_ferredoxin-like"/>
</dbReference>
<keyword evidence="2" id="KW-0689">Ribosomal protein</keyword>
<dbReference type="CDD" id="cd01657">
    <property type="entry name" value="Ribosomal_L7_archeal_euk"/>
    <property type="match status" value="1"/>
</dbReference>
<dbReference type="GO" id="GO:0022625">
    <property type="term" value="C:cytosolic large ribosomal subunit"/>
    <property type="evidence" value="ECO:0007669"/>
    <property type="project" value="TreeGrafter"/>
</dbReference>
<keyword evidence="4" id="KW-0472">Membrane</keyword>
<dbReference type="InterPro" id="IPR035808">
    <property type="entry name" value="Ribosomal_uL30_euk_arc"/>
</dbReference>
<dbReference type="EMBL" id="JARBHA010000009">
    <property type="protein sequence ID" value="KAJ9693233.1"/>
    <property type="molecule type" value="Genomic_DNA"/>
</dbReference>
<dbReference type="AlphaFoldDB" id="A0AA39DQE4"/>
<dbReference type="Pfam" id="PF00327">
    <property type="entry name" value="Ribosomal_L30"/>
    <property type="match status" value="1"/>
</dbReference>
<feature type="domain" description="Large ribosomal subunit protein uL30-like ferredoxin-like fold" evidence="5">
    <location>
        <begin position="177"/>
        <end position="203"/>
    </location>
</feature>
<evidence type="ECO:0000256" key="2">
    <source>
        <dbReference type="ARBA" id="ARBA00022980"/>
    </source>
</evidence>
<evidence type="ECO:0000259" key="5">
    <source>
        <dbReference type="Pfam" id="PF00327"/>
    </source>
</evidence>
<evidence type="ECO:0000313" key="6">
    <source>
        <dbReference type="EMBL" id="KAJ9693233.1"/>
    </source>
</evidence>
<dbReference type="Proteomes" id="UP001168098">
    <property type="component" value="Unassembled WGS sequence"/>
</dbReference>
<dbReference type="PANTHER" id="PTHR11524:SF16">
    <property type="entry name" value="LARGE RIBOSOMAL SUBUNIT PROTEIN UL30"/>
    <property type="match status" value="1"/>
</dbReference>
<keyword evidence="7" id="KW-1185">Reference proteome</keyword>
<dbReference type="SUPFAM" id="SSF55129">
    <property type="entry name" value="Ribosomal protein L30p/L7e"/>
    <property type="match status" value="1"/>
</dbReference>
<dbReference type="PANTHER" id="PTHR11524">
    <property type="entry name" value="60S RIBOSOMAL PROTEIN L7"/>
    <property type="match status" value="1"/>
</dbReference>
<dbReference type="InterPro" id="IPR039699">
    <property type="entry name" value="Ribosomal_uL30"/>
</dbReference>
<evidence type="ECO:0000256" key="4">
    <source>
        <dbReference type="SAM" id="Phobius"/>
    </source>
</evidence>
<organism evidence="6 7">
    <name type="scientific">Vitis rotundifolia</name>
    <name type="common">Muscadine grape</name>
    <dbReference type="NCBI Taxonomy" id="103349"/>
    <lineage>
        <taxon>Eukaryota</taxon>
        <taxon>Viridiplantae</taxon>
        <taxon>Streptophyta</taxon>
        <taxon>Embryophyta</taxon>
        <taxon>Tracheophyta</taxon>
        <taxon>Spermatophyta</taxon>
        <taxon>Magnoliopsida</taxon>
        <taxon>eudicotyledons</taxon>
        <taxon>Gunneridae</taxon>
        <taxon>Pentapetalae</taxon>
        <taxon>rosids</taxon>
        <taxon>Vitales</taxon>
        <taxon>Vitaceae</taxon>
        <taxon>Viteae</taxon>
        <taxon>Vitis</taxon>
    </lineage>
</organism>
<dbReference type="GO" id="GO:0000463">
    <property type="term" value="P:maturation of LSU-rRNA from tricistronic rRNA transcript (SSU-rRNA, 5.8S rRNA, LSU-rRNA)"/>
    <property type="evidence" value="ECO:0007669"/>
    <property type="project" value="TreeGrafter"/>
</dbReference>
<comment type="similarity">
    <text evidence="1">Belongs to the universal ribosomal protein uL30 family.</text>
</comment>
<protein>
    <recommendedName>
        <fullName evidence="5">Large ribosomal subunit protein uL30-like ferredoxin-like fold domain-containing protein</fullName>
    </recommendedName>
</protein>
<dbReference type="GO" id="GO:0003723">
    <property type="term" value="F:RNA binding"/>
    <property type="evidence" value="ECO:0007669"/>
    <property type="project" value="TreeGrafter"/>
</dbReference>
<keyword evidence="4" id="KW-0812">Transmembrane</keyword>
<dbReference type="InterPro" id="IPR036919">
    <property type="entry name" value="Ribo_uL30_ferredoxin-like_sf"/>
</dbReference>
<evidence type="ECO:0000256" key="3">
    <source>
        <dbReference type="ARBA" id="ARBA00023274"/>
    </source>
</evidence>
<name>A0AA39DQE4_VITRO</name>
<dbReference type="FunFam" id="3.30.1390.20:FF:000024">
    <property type="entry name" value="Uncharacterized protein"/>
    <property type="match status" value="1"/>
</dbReference>
<keyword evidence="3" id="KW-0687">Ribonucleoprotein</keyword>
<reference evidence="6 7" key="1">
    <citation type="journal article" date="2023" name="BMC Biotechnol.">
        <title>Vitis rotundifolia cv Carlos genome sequencing.</title>
        <authorList>
            <person name="Huff M."/>
            <person name="Hulse-Kemp A."/>
            <person name="Scheffler B."/>
            <person name="Youngblood R."/>
            <person name="Simpson S."/>
            <person name="Babiker E."/>
            <person name="Staton M."/>
        </authorList>
    </citation>
    <scope>NUCLEOTIDE SEQUENCE [LARGE SCALE GENOMIC DNA]</scope>
    <source>
        <tissue evidence="6">Leaf</tissue>
    </source>
</reference>
<keyword evidence="4" id="KW-1133">Transmembrane helix</keyword>